<name>A0ABR1QQP5_9PEZI</name>
<organism evidence="6 7">
    <name type="scientific">Apiospora aurea</name>
    <dbReference type="NCBI Taxonomy" id="335848"/>
    <lineage>
        <taxon>Eukaryota</taxon>
        <taxon>Fungi</taxon>
        <taxon>Dikarya</taxon>
        <taxon>Ascomycota</taxon>
        <taxon>Pezizomycotina</taxon>
        <taxon>Sordariomycetes</taxon>
        <taxon>Xylariomycetidae</taxon>
        <taxon>Amphisphaeriales</taxon>
        <taxon>Apiosporaceae</taxon>
        <taxon>Apiospora</taxon>
    </lineage>
</organism>
<comment type="similarity">
    <text evidence="1">Belongs to the oxygen-dependent FAD-linked oxidoreductase family.</text>
</comment>
<reference evidence="6 7" key="1">
    <citation type="submission" date="2023-01" db="EMBL/GenBank/DDBJ databases">
        <title>Analysis of 21 Apiospora genomes using comparative genomics revels a genus with tremendous synthesis potential of carbohydrate active enzymes and secondary metabolites.</title>
        <authorList>
            <person name="Sorensen T."/>
        </authorList>
    </citation>
    <scope>NUCLEOTIDE SEQUENCE [LARGE SCALE GENOMIC DNA]</scope>
    <source>
        <strain evidence="6 7">CBS 24483</strain>
    </source>
</reference>
<dbReference type="PANTHER" id="PTHR42973">
    <property type="entry name" value="BINDING OXIDOREDUCTASE, PUTATIVE (AFU_ORTHOLOGUE AFUA_1G17690)-RELATED"/>
    <property type="match status" value="1"/>
</dbReference>
<proteinExistence type="inferred from homology"/>
<dbReference type="Gene3D" id="3.40.462.20">
    <property type="match status" value="1"/>
</dbReference>
<evidence type="ECO:0000256" key="4">
    <source>
        <dbReference type="ARBA" id="ARBA00023002"/>
    </source>
</evidence>
<evidence type="ECO:0000256" key="3">
    <source>
        <dbReference type="ARBA" id="ARBA00022827"/>
    </source>
</evidence>
<evidence type="ECO:0000256" key="5">
    <source>
        <dbReference type="SAM" id="MobiDB-lite"/>
    </source>
</evidence>
<keyword evidence="7" id="KW-1185">Reference proteome</keyword>
<dbReference type="InterPro" id="IPR050416">
    <property type="entry name" value="FAD-linked_Oxidoreductase"/>
</dbReference>
<sequence length="641" mass="70716">MKCSALALVLGKSVSFPGTAPYDSSLASYWSLQEAELHPACIVTPSDRGEVALAIKRLSIGSKAFPGRCNFAVRSGGHTAWAGAANIEAGIVIDMQKLNQVNVSADKTMVEVGPGNRFVCDAVDNFEVVLASGQTVNANAESNSDLWRALRGGSNNFGIVTAFTMRSFTQPDYWGGSIISDSSHIDELFQAFESFTGNPDYDPYATNILNLIWQPATDSWMTLQSPSYTKSQANPPVLRNFSSVPSLVNTMRISNSTDFANELYSAPGQRELMTTATFQNRLSMLRAIHAIELQTVLALRNVSGLQWSLALQPQPAIMFKASAKAGGNSLGLDESDGNIFNVLLTVTWVDKRDDLLVESQTRSMFERFEAEAKRLGVTNQYLYLNYAASWQDPISGYGDNNKAFLQETSLPAIPGYVSSALTKYIDVTPVNENPHNVHLITEAFHRSINQCTHLDIQCTVLPSNYQVPQATPIRPITDLPVASSIVPSALSDAPIPPVNTNTPTPHQSLATMAGEPVDHFRERIKREQRSWSSGTAAASGSQAGNKDQDNGVDKGEDEGNDIIKIRLRENSRFQRETAWVFKRTETMWAHLQNYTNSIHATFDNLRFVTHDGSRINRTDTPESVRDKFNPMNQIFHIQYVY</sequence>
<gene>
    <name evidence="6" type="ORF">PG986_002938</name>
</gene>
<dbReference type="RefSeq" id="XP_066704224.1">
    <property type="nucleotide sequence ID" value="XM_066839160.1"/>
</dbReference>
<dbReference type="Proteomes" id="UP001391051">
    <property type="component" value="Unassembled WGS sequence"/>
</dbReference>
<feature type="compositionally biased region" description="Low complexity" evidence="5">
    <location>
        <begin position="532"/>
        <end position="544"/>
    </location>
</feature>
<dbReference type="InterPro" id="IPR036318">
    <property type="entry name" value="FAD-bd_PCMH-like_sf"/>
</dbReference>
<evidence type="ECO:0000313" key="7">
    <source>
        <dbReference type="Proteomes" id="UP001391051"/>
    </source>
</evidence>
<keyword evidence="3" id="KW-0274">FAD</keyword>
<feature type="region of interest" description="Disordered" evidence="5">
    <location>
        <begin position="526"/>
        <end position="557"/>
    </location>
</feature>
<keyword evidence="4" id="KW-0560">Oxidoreductase</keyword>
<dbReference type="InterPro" id="IPR016169">
    <property type="entry name" value="FAD-bd_PCMH_sub2"/>
</dbReference>
<keyword evidence="2" id="KW-0285">Flavoprotein</keyword>
<dbReference type="GeneID" id="92072222"/>
<dbReference type="EMBL" id="JAQQWE010000002">
    <property type="protein sequence ID" value="KAK7962113.1"/>
    <property type="molecule type" value="Genomic_DNA"/>
</dbReference>
<dbReference type="SUPFAM" id="SSF56176">
    <property type="entry name" value="FAD-binding/transporter-associated domain-like"/>
    <property type="match status" value="1"/>
</dbReference>
<evidence type="ECO:0000313" key="6">
    <source>
        <dbReference type="EMBL" id="KAK7962113.1"/>
    </source>
</evidence>
<evidence type="ECO:0000256" key="1">
    <source>
        <dbReference type="ARBA" id="ARBA00005466"/>
    </source>
</evidence>
<dbReference type="PANTHER" id="PTHR42973:SF22">
    <property type="entry name" value="FAD-BINDING PCMH-TYPE DOMAIN-CONTAINING PROTEIN-RELATED"/>
    <property type="match status" value="1"/>
</dbReference>
<dbReference type="Gene3D" id="3.30.465.10">
    <property type="match status" value="2"/>
</dbReference>
<evidence type="ECO:0000256" key="2">
    <source>
        <dbReference type="ARBA" id="ARBA00022630"/>
    </source>
</evidence>
<comment type="caution">
    <text evidence="6">The sequence shown here is derived from an EMBL/GenBank/DDBJ whole genome shotgun (WGS) entry which is preliminary data.</text>
</comment>
<accession>A0ABR1QQP5</accession>
<protein>
    <submittedName>
        <fullName evidence="6">Oxidoreductase</fullName>
    </submittedName>
</protein>